<reference evidence="3 4" key="1">
    <citation type="submission" date="2019-04" db="EMBL/GenBank/DDBJ databases">
        <title>Microbes associate with the intestines of laboratory mice.</title>
        <authorList>
            <person name="Navarre W."/>
            <person name="Wong E."/>
            <person name="Huang K."/>
            <person name="Tropini C."/>
            <person name="Ng K."/>
            <person name="Yu B."/>
        </authorList>
    </citation>
    <scope>NUCLEOTIDE SEQUENCE [LARGE SCALE GENOMIC DNA]</scope>
    <source>
        <strain evidence="3 4">NM69_E16B</strain>
    </source>
</reference>
<dbReference type="RefSeq" id="WP_136010260.1">
    <property type="nucleotide sequence ID" value="NZ_SRYZ01000019.1"/>
</dbReference>
<dbReference type="AlphaFoldDB" id="A0A4S2AX67"/>
<feature type="domain" description="BACON" evidence="2">
    <location>
        <begin position="60"/>
        <end position="111"/>
    </location>
</feature>
<dbReference type="EMBL" id="SRYZ01000019">
    <property type="protein sequence ID" value="TGY06146.1"/>
    <property type="molecule type" value="Genomic_DNA"/>
</dbReference>
<evidence type="ECO:0000256" key="1">
    <source>
        <dbReference type="SAM" id="SignalP"/>
    </source>
</evidence>
<feature type="domain" description="BACON" evidence="2">
    <location>
        <begin position="145"/>
        <end position="193"/>
    </location>
</feature>
<protein>
    <recommendedName>
        <fullName evidence="2">BACON domain-containing protein</fullName>
    </recommendedName>
</protein>
<accession>A0A4S2AX67</accession>
<dbReference type="PROSITE" id="PS51257">
    <property type="entry name" value="PROKAR_LIPOPROTEIN"/>
    <property type="match status" value="1"/>
</dbReference>
<dbReference type="Pfam" id="PF13004">
    <property type="entry name" value="BACON"/>
    <property type="match status" value="2"/>
</dbReference>
<evidence type="ECO:0000259" key="2">
    <source>
        <dbReference type="Pfam" id="PF13004"/>
    </source>
</evidence>
<dbReference type="InterPro" id="IPR024361">
    <property type="entry name" value="BACON"/>
</dbReference>
<comment type="caution">
    <text evidence="3">The sequence shown here is derived from an EMBL/GenBank/DDBJ whole genome shotgun (WGS) entry which is preliminary data.</text>
</comment>
<proteinExistence type="predicted"/>
<keyword evidence="1" id="KW-0732">Signal</keyword>
<keyword evidence="4" id="KW-1185">Reference proteome</keyword>
<organism evidence="3 4">
    <name type="scientific">Bacteroides muris</name>
    <name type="common">ex Afrizal et al. 2022</name>
    <dbReference type="NCBI Taxonomy" id="2516960"/>
    <lineage>
        <taxon>Bacteria</taxon>
        <taxon>Pseudomonadati</taxon>
        <taxon>Bacteroidota</taxon>
        <taxon>Bacteroidia</taxon>
        <taxon>Bacteroidales</taxon>
        <taxon>Bacteroidaceae</taxon>
        <taxon>Bacteroides</taxon>
    </lineage>
</organism>
<feature type="chain" id="PRO_5020781761" description="BACON domain-containing protein" evidence="1">
    <location>
        <begin position="22"/>
        <end position="343"/>
    </location>
</feature>
<dbReference type="CDD" id="cd14948">
    <property type="entry name" value="BACON"/>
    <property type="match status" value="1"/>
</dbReference>
<name>A0A4S2AX67_9BACE</name>
<dbReference type="Proteomes" id="UP000310532">
    <property type="component" value="Unassembled WGS sequence"/>
</dbReference>
<feature type="signal peptide" evidence="1">
    <location>
        <begin position="1"/>
        <end position="21"/>
    </location>
</feature>
<gene>
    <name evidence="3" type="ORF">E5355_10120</name>
</gene>
<dbReference type="Gene3D" id="2.60.40.10">
    <property type="entry name" value="Immunoglobulins"/>
    <property type="match status" value="1"/>
</dbReference>
<evidence type="ECO:0000313" key="4">
    <source>
        <dbReference type="Proteomes" id="UP000310532"/>
    </source>
</evidence>
<sequence length="343" mass="37985">MKRHIYYLLAALVVAGFTACSEDKDWGMEGQSLIQVIKSDVLFQAAAGTGTVVFNASEAVTVETDCNWCTATINGNTVNVSVTENGNLEGRTAQLILRCGPDSVHVMVQQNGLVFQLSAGSEIATNSDEAHSLTYEMSANVPLTFEPNEDWFNVTSNGEHLKINFKENTTGHARIGILKYSSETFSGSLKVTQYDFDKDIAGPCYLTFRTQDGKFQAMNAVLSETELALPDYGWTIPVTFEPEKIRFVMYNASKMGEFEGNDVYNIVEGSGYYTWSTTVYMLFPLDYDAESGITFFDMQDTGTWSRPIDFMSFRVFSGAPSSATSVGSLLKLYNPSIWRETPQ</sequence>
<dbReference type="InterPro" id="IPR013783">
    <property type="entry name" value="Ig-like_fold"/>
</dbReference>
<evidence type="ECO:0000313" key="3">
    <source>
        <dbReference type="EMBL" id="TGY06146.1"/>
    </source>
</evidence>